<dbReference type="AlphaFoldDB" id="A0A7R9QIP8"/>
<keyword evidence="2" id="KW-1185">Reference proteome</keyword>
<evidence type="ECO:0000313" key="1">
    <source>
        <dbReference type="EMBL" id="CAD7646335.1"/>
    </source>
</evidence>
<protein>
    <submittedName>
        <fullName evidence="1">Uncharacterized protein</fullName>
    </submittedName>
</protein>
<accession>A0A7R9QIP8</accession>
<dbReference type="EMBL" id="OC917161">
    <property type="protein sequence ID" value="CAD7646335.1"/>
    <property type="molecule type" value="Genomic_DNA"/>
</dbReference>
<reference evidence="1" key="1">
    <citation type="submission" date="2020-11" db="EMBL/GenBank/DDBJ databases">
        <authorList>
            <person name="Tran Van P."/>
        </authorList>
    </citation>
    <scope>NUCLEOTIDE SEQUENCE</scope>
</reference>
<proteinExistence type="predicted"/>
<feature type="non-terminal residue" evidence="1">
    <location>
        <position position="63"/>
    </location>
</feature>
<organism evidence="1">
    <name type="scientific">Oppiella nova</name>
    <dbReference type="NCBI Taxonomy" id="334625"/>
    <lineage>
        <taxon>Eukaryota</taxon>
        <taxon>Metazoa</taxon>
        <taxon>Ecdysozoa</taxon>
        <taxon>Arthropoda</taxon>
        <taxon>Chelicerata</taxon>
        <taxon>Arachnida</taxon>
        <taxon>Acari</taxon>
        <taxon>Acariformes</taxon>
        <taxon>Sarcoptiformes</taxon>
        <taxon>Oribatida</taxon>
        <taxon>Brachypylina</taxon>
        <taxon>Oppioidea</taxon>
        <taxon>Oppiidae</taxon>
        <taxon>Oppiella</taxon>
    </lineage>
</organism>
<name>A0A7R9QIP8_9ACAR</name>
<gene>
    <name evidence="1" type="ORF">ONB1V03_LOCUS5677</name>
</gene>
<sequence length="63" mass="7550">MAAAKLREFVRTEPRWEYDYELDTLKVEPAVTMRSEKSIFYKMDSKPRGRAIIMVTETELEYE</sequence>
<dbReference type="Proteomes" id="UP000728032">
    <property type="component" value="Unassembled WGS sequence"/>
</dbReference>
<evidence type="ECO:0000313" key="2">
    <source>
        <dbReference type="Proteomes" id="UP000728032"/>
    </source>
</evidence>
<dbReference type="EMBL" id="CAJPVJ010002336">
    <property type="protein sequence ID" value="CAG2166150.1"/>
    <property type="molecule type" value="Genomic_DNA"/>
</dbReference>